<evidence type="ECO:0000313" key="1">
    <source>
        <dbReference type="EMBL" id="KAJ5617999.1"/>
    </source>
</evidence>
<reference evidence="1" key="2">
    <citation type="submission" date="2023-01" db="EMBL/GenBank/DDBJ databases">
        <authorList>
            <person name="Petersen C."/>
        </authorList>
    </citation>
    <scope>NUCLEOTIDE SEQUENCE</scope>
    <source>
        <strain evidence="1">IBT 12815</strain>
    </source>
</reference>
<gene>
    <name evidence="1" type="ORF">N7537_003113</name>
</gene>
<accession>A0AAD6H9E8</accession>
<comment type="caution">
    <text evidence="1">The sequence shown here is derived from an EMBL/GenBank/DDBJ whole genome shotgun (WGS) entry which is preliminary data.</text>
</comment>
<dbReference type="GeneID" id="81584413"/>
<sequence>MALRQIGVDLHRTSVLALYDVRRRASGVLLVCNILMIDGRAIKIIMWGLLYCWGSSWEIYVGATTV</sequence>
<evidence type="ECO:0000313" key="2">
    <source>
        <dbReference type="Proteomes" id="UP001213799"/>
    </source>
</evidence>
<dbReference type="Proteomes" id="UP001213799">
    <property type="component" value="Unassembled WGS sequence"/>
</dbReference>
<dbReference type="AlphaFoldDB" id="A0AAD6H9E8"/>
<name>A0AAD6H9E8_9EURO</name>
<organism evidence="1 2">
    <name type="scientific">Penicillium hordei</name>
    <dbReference type="NCBI Taxonomy" id="40994"/>
    <lineage>
        <taxon>Eukaryota</taxon>
        <taxon>Fungi</taxon>
        <taxon>Dikarya</taxon>
        <taxon>Ascomycota</taxon>
        <taxon>Pezizomycotina</taxon>
        <taxon>Eurotiomycetes</taxon>
        <taxon>Eurotiomycetidae</taxon>
        <taxon>Eurotiales</taxon>
        <taxon>Aspergillaceae</taxon>
        <taxon>Penicillium</taxon>
    </lineage>
</organism>
<reference evidence="1" key="1">
    <citation type="journal article" date="2023" name="IMA Fungus">
        <title>Comparative genomic study of the Penicillium genus elucidates a diverse pangenome and 15 lateral gene transfer events.</title>
        <authorList>
            <person name="Petersen C."/>
            <person name="Sorensen T."/>
            <person name="Nielsen M.R."/>
            <person name="Sondergaard T.E."/>
            <person name="Sorensen J.L."/>
            <person name="Fitzpatrick D.A."/>
            <person name="Frisvad J.C."/>
            <person name="Nielsen K.L."/>
        </authorList>
    </citation>
    <scope>NUCLEOTIDE SEQUENCE</scope>
    <source>
        <strain evidence="1">IBT 12815</strain>
    </source>
</reference>
<dbReference type="RefSeq" id="XP_056759166.1">
    <property type="nucleotide sequence ID" value="XM_056894171.1"/>
</dbReference>
<keyword evidence="2" id="KW-1185">Reference proteome</keyword>
<dbReference type="EMBL" id="JAQJAE010000001">
    <property type="protein sequence ID" value="KAJ5617999.1"/>
    <property type="molecule type" value="Genomic_DNA"/>
</dbReference>
<proteinExistence type="predicted"/>
<protein>
    <submittedName>
        <fullName evidence="1">Uncharacterized protein</fullName>
    </submittedName>
</protein>